<dbReference type="AlphaFoldDB" id="X8J3A6"/>
<evidence type="ECO:0008006" key="3">
    <source>
        <dbReference type="Google" id="ProtNLM"/>
    </source>
</evidence>
<feature type="non-terminal residue" evidence="1">
    <location>
        <position position="125"/>
    </location>
</feature>
<evidence type="ECO:0000313" key="2">
    <source>
        <dbReference type="Proteomes" id="UP000030108"/>
    </source>
</evidence>
<proteinExistence type="predicted"/>
<reference evidence="2" key="1">
    <citation type="journal article" date="2014" name="Genome Announc.">
        <title>Draft genome sequence of the plant-pathogenic soil fungus Rhizoctonia solani anastomosis group 3 strain Rhs1AP.</title>
        <authorList>
            <person name="Cubeta M.A."/>
            <person name="Thomas E."/>
            <person name="Dean R.A."/>
            <person name="Jabaji S."/>
            <person name="Neate S.M."/>
            <person name="Tavantzis S."/>
            <person name="Toda T."/>
            <person name="Vilgalys R."/>
            <person name="Bharathan N."/>
            <person name="Fedorova-Abrams N."/>
            <person name="Pakala S.B."/>
            <person name="Pakala S.M."/>
            <person name="Zafar N."/>
            <person name="Joardar V."/>
            <person name="Losada L."/>
            <person name="Nierman W.C."/>
        </authorList>
    </citation>
    <scope>NUCLEOTIDE SEQUENCE [LARGE SCALE GENOMIC DNA]</scope>
    <source>
        <strain evidence="2">AG-3</strain>
    </source>
</reference>
<accession>X8J3A6</accession>
<comment type="caution">
    <text evidence="1">The sequence shown here is derived from an EMBL/GenBank/DDBJ whole genome shotgun (WGS) entry which is preliminary data.</text>
</comment>
<gene>
    <name evidence="1" type="ORF">RSOL_151490</name>
</gene>
<dbReference type="EMBL" id="JATN01000322">
    <property type="protein sequence ID" value="EUC55984.1"/>
    <property type="molecule type" value="Genomic_DNA"/>
</dbReference>
<evidence type="ECO:0000313" key="1">
    <source>
        <dbReference type="EMBL" id="EUC55984.1"/>
    </source>
</evidence>
<sequence>MDPHWNLARAANLLELQIHNISFSTKTQMTGCLNSISAAPQLRDLELFWLYADFHFTNLQEPRTISFPQLQLLTVGGFYLNDLKIILGSIDPGSHRLVLRVSEASFFANRDFEARAARFTQYRTL</sequence>
<name>X8J3A6_9AGAM</name>
<organism evidence="1 2">
    <name type="scientific">Rhizoctonia solani AG-3 Rhs1AP</name>
    <dbReference type="NCBI Taxonomy" id="1086054"/>
    <lineage>
        <taxon>Eukaryota</taxon>
        <taxon>Fungi</taxon>
        <taxon>Dikarya</taxon>
        <taxon>Basidiomycota</taxon>
        <taxon>Agaricomycotina</taxon>
        <taxon>Agaricomycetes</taxon>
        <taxon>Cantharellales</taxon>
        <taxon>Ceratobasidiaceae</taxon>
        <taxon>Rhizoctonia</taxon>
    </lineage>
</organism>
<protein>
    <recommendedName>
        <fullName evidence="3">F-box-like domain protein</fullName>
    </recommendedName>
</protein>
<dbReference type="Proteomes" id="UP000030108">
    <property type="component" value="Unassembled WGS sequence"/>
</dbReference>